<evidence type="ECO:0000313" key="4">
    <source>
        <dbReference type="Proteomes" id="UP001597261"/>
    </source>
</evidence>
<name>A0ABW4IYI2_9ACTN</name>
<feature type="region of interest" description="Disordered" evidence="2">
    <location>
        <begin position="1"/>
        <end position="21"/>
    </location>
</feature>
<proteinExistence type="predicted"/>
<evidence type="ECO:0000256" key="1">
    <source>
        <dbReference type="SAM" id="Coils"/>
    </source>
</evidence>
<reference evidence="4" key="1">
    <citation type="journal article" date="2019" name="Int. J. Syst. Evol. Microbiol.">
        <title>The Global Catalogue of Microorganisms (GCM) 10K type strain sequencing project: providing services to taxonomists for standard genome sequencing and annotation.</title>
        <authorList>
            <consortium name="The Broad Institute Genomics Platform"/>
            <consortium name="The Broad Institute Genome Sequencing Center for Infectious Disease"/>
            <person name="Wu L."/>
            <person name="Ma J."/>
        </authorList>
    </citation>
    <scope>NUCLEOTIDE SEQUENCE [LARGE SCALE GENOMIC DNA]</scope>
    <source>
        <strain evidence="4">CGMCC 1.12470</strain>
    </source>
</reference>
<keyword evidence="4" id="KW-1185">Reference proteome</keyword>
<gene>
    <name evidence="3" type="ORF">ACFSL4_30715</name>
</gene>
<sequence>MPEQPAEFGITHDDQERPVPYLSKPFPQWLDGEIEAGLDQVARRIRRHPEFRAELEQLERDLLAEQQRRRKLYAEIAAVFVDGPST</sequence>
<protein>
    <submittedName>
        <fullName evidence="3">Uncharacterized protein</fullName>
    </submittedName>
</protein>
<evidence type="ECO:0000313" key="3">
    <source>
        <dbReference type="EMBL" id="MFD1662434.1"/>
    </source>
</evidence>
<dbReference type="Proteomes" id="UP001597261">
    <property type="component" value="Unassembled WGS sequence"/>
</dbReference>
<dbReference type="RefSeq" id="WP_381090081.1">
    <property type="nucleotide sequence ID" value="NZ_JBHUDX010000093.1"/>
</dbReference>
<evidence type="ECO:0000256" key="2">
    <source>
        <dbReference type="SAM" id="MobiDB-lite"/>
    </source>
</evidence>
<keyword evidence="1" id="KW-0175">Coiled coil</keyword>
<organism evidence="3 4">
    <name type="scientific">Streptomyces caeni</name>
    <dbReference type="NCBI Taxonomy" id="2307231"/>
    <lineage>
        <taxon>Bacteria</taxon>
        <taxon>Bacillati</taxon>
        <taxon>Actinomycetota</taxon>
        <taxon>Actinomycetes</taxon>
        <taxon>Kitasatosporales</taxon>
        <taxon>Streptomycetaceae</taxon>
        <taxon>Streptomyces</taxon>
    </lineage>
</organism>
<accession>A0ABW4IYI2</accession>
<dbReference type="EMBL" id="JBHUDX010000093">
    <property type="protein sequence ID" value="MFD1662434.1"/>
    <property type="molecule type" value="Genomic_DNA"/>
</dbReference>
<comment type="caution">
    <text evidence="3">The sequence shown here is derived from an EMBL/GenBank/DDBJ whole genome shotgun (WGS) entry which is preliminary data.</text>
</comment>
<feature type="coiled-coil region" evidence="1">
    <location>
        <begin position="48"/>
        <end position="75"/>
    </location>
</feature>